<dbReference type="RefSeq" id="WP_150969577.1">
    <property type="nucleotide sequence ID" value="NZ_VZDO01000006.1"/>
</dbReference>
<sequence length="190" mass="20619">MTYLVVSSLADLPATVEQHGALDVLTLINVGTPVERPAVIGEDRHLFIGINDIVEPTEGMVHPDASHLDQLLEFGHRWDRKTPLAIHCFAGISRSTAAAYILACAINPDMDEQRLADELRRRAPTATPNALLVRLADEKLGRGGRMIRAVESIGRGEEAFSGTPFVLPLTLDEPVPSDPEAAEAAIRRDS</sequence>
<proteinExistence type="predicted"/>
<dbReference type="PROSITE" id="PS00383">
    <property type="entry name" value="TYR_PHOSPHATASE_1"/>
    <property type="match status" value="1"/>
</dbReference>
<name>A0A7V7U066_9HYPH</name>
<gene>
    <name evidence="2" type="ORF">F6X38_09965</name>
</gene>
<dbReference type="InterPro" id="IPR016130">
    <property type="entry name" value="Tyr_Pase_AS"/>
</dbReference>
<dbReference type="Proteomes" id="UP000432089">
    <property type="component" value="Unassembled WGS sequence"/>
</dbReference>
<evidence type="ECO:0000313" key="2">
    <source>
        <dbReference type="EMBL" id="KAB0680121.1"/>
    </source>
</evidence>
<organism evidence="2 3">
    <name type="scientific">Plantimonas leprariae</name>
    <dbReference type="NCBI Taxonomy" id="2615207"/>
    <lineage>
        <taxon>Bacteria</taxon>
        <taxon>Pseudomonadati</taxon>
        <taxon>Pseudomonadota</taxon>
        <taxon>Alphaproteobacteria</taxon>
        <taxon>Hyphomicrobiales</taxon>
        <taxon>Aurantimonadaceae</taxon>
        <taxon>Plantimonas</taxon>
    </lineage>
</organism>
<dbReference type="Gene3D" id="3.90.190.10">
    <property type="entry name" value="Protein tyrosine phosphatase superfamily"/>
    <property type="match status" value="1"/>
</dbReference>
<evidence type="ECO:0000313" key="3">
    <source>
        <dbReference type="Proteomes" id="UP000432089"/>
    </source>
</evidence>
<comment type="caution">
    <text evidence="2">The sequence shown here is derived from an EMBL/GenBank/DDBJ whole genome shotgun (WGS) entry which is preliminary data.</text>
</comment>
<protein>
    <submittedName>
        <fullName evidence="2">Tyrosine protein phosphatase</fullName>
    </submittedName>
</protein>
<feature type="region of interest" description="Disordered" evidence="1">
    <location>
        <begin position="171"/>
        <end position="190"/>
    </location>
</feature>
<dbReference type="EMBL" id="VZDO01000006">
    <property type="protein sequence ID" value="KAB0680121.1"/>
    <property type="molecule type" value="Genomic_DNA"/>
</dbReference>
<evidence type="ECO:0000256" key="1">
    <source>
        <dbReference type="SAM" id="MobiDB-lite"/>
    </source>
</evidence>
<dbReference type="InterPro" id="IPR029021">
    <property type="entry name" value="Prot-tyrosine_phosphatase-like"/>
</dbReference>
<accession>A0A7V7U066</accession>
<keyword evidence="3" id="KW-1185">Reference proteome</keyword>
<dbReference type="AlphaFoldDB" id="A0A7V7U066"/>
<reference evidence="2 3" key="1">
    <citation type="submission" date="2019-09" db="EMBL/GenBank/DDBJ databases">
        <title>YIM 132180 draft genome.</title>
        <authorList>
            <person name="Zhang K."/>
        </authorList>
    </citation>
    <scope>NUCLEOTIDE SEQUENCE [LARGE SCALE GENOMIC DNA]</scope>
    <source>
        <strain evidence="2 3">YIM 132180</strain>
    </source>
</reference>
<dbReference type="SUPFAM" id="SSF52799">
    <property type="entry name" value="(Phosphotyrosine protein) phosphatases II"/>
    <property type="match status" value="1"/>
</dbReference>